<keyword evidence="3" id="KW-0539">Nucleus</keyword>
<dbReference type="EMBL" id="JAULSW010000002">
    <property type="protein sequence ID" value="KAK3389292.1"/>
    <property type="molecule type" value="Genomic_DNA"/>
</dbReference>
<dbReference type="GO" id="GO:0008270">
    <property type="term" value="F:zinc ion binding"/>
    <property type="evidence" value="ECO:0007669"/>
    <property type="project" value="InterPro"/>
</dbReference>
<comment type="subcellular location">
    <subcellularLocation>
        <location evidence="1">Nucleus</location>
    </subcellularLocation>
</comment>
<dbReference type="GO" id="GO:0000981">
    <property type="term" value="F:DNA-binding transcription factor activity, RNA polymerase II-specific"/>
    <property type="evidence" value="ECO:0007669"/>
    <property type="project" value="InterPro"/>
</dbReference>
<proteinExistence type="predicted"/>
<dbReference type="PANTHER" id="PTHR31001:SF45">
    <property type="entry name" value="ZN(II)2CYS6 TRANSCRIPTION FACTOR (EUROFUNG)"/>
    <property type="match status" value="1"/>
</dbReference>
<feature type="region of interest" description="Disordered" evidence="4">
    <location>
        <begin position="1"/>
        <end position="38"/>
    </location>
</feature>
<dbReference type="PANTHER" id="PTHR31001">
    <property type="entry name" value="UNCHARACTERIZED TRANSCRIPTIONAL REGULATORY PROTEIN"/>
    <property type="match status" value="1"/>
</dbReference>
<dbReference type="GO" id="GO:0006351">
    <property type="term" value="P:DNA-templated transcription"/>
    <property type="evidence" value="ECO:0007669"/>
    <property type="project" value="InterPro"/>
</dbReference>
<accession>A0AAE0NX06</accession>
<feature type="region of interest" description="Disordered" evidence="4">
    <location>
        <begin position="689"/>
        <end position="718"/>
    </location>
</feature>
<evidence type="ECO:0000259" key="5">
    <source>
        <dbReference type="PROSITE" id="PS50048"/>
    </source>
</evidence>
<feature type="compositionally biased region" description="Polar residues" evidence="4">
    <location>
        <begin position="1"/>
        <end position="12"/>
    </location>
</feature>
<keyword evidence="7" id="KW-1185">Reference proteome</keyword>
<dbReference type="Proteomes" id="UP001285441">
    <property type="component" value="Unassembled WGS sequence"/>
</dbReference>
<feature type="region of interest" description="Disordered" evidence="4">
    <location>
        <begin position="121"/>
        <end position="160"/>
    </location>
</feature>
<name>A0AAE0NX06_9PEZI</name>
<sequence>MATMASPPQTQLGSSSSAAGSAAHSEPLTPGTAQSSSAMMPQKRILACVLCQRRKVKCNRKFPCSGCLRAKVPCVPASRAPRQVRRRFTERELLDCIRSHEAILSHNRIAFQPLRKDLQSAASEMEVSTPEHLDHDAGFDSEADERSAERDVSSSSPSVVANTYRGERNYEAKSYWRAMTQGFRDPNDPSYDSDDEELEAAHVHIVNSAWQRSYESSDHLLFGSTPACIDLSTLHPDPVQIFRLWQIYLNNVDPMLKVTHNSTLQNRIIEAIGNLKAIGPALEALMFSIYSIAVFSLEPVECQTMFGLPKEDIAVAYRFGCRQALSNSAFLQTNDRDCLTAFFLHLVSLGKDTHPQSFSAMFGVLIRIAQRMGIHSEATLAQHPPVEAEVRRRLWWTIVMFDHRVGEMSDYKTATLLLPTWDCKIPLNVADSELRPELSELPAPAARFSPTEAIFTVVRAELGDHIRFAEFNLDFTCPVLKPLARDDVGGLGALSQTIEDKYLRLCDPNVPLHYFTIWMARYYLAKNRLVEHYSRQASMRGQPPEVLDKQRDLALSHALDMLTCNAKIRGSPLTARFSWLVHFFFPFASYMHILQDIKTRPLSRQAGQAWEVMNENFEAQSVEAVPARQEAIFQVFCHGLVEAWSVCEAAIIATTAPADGEAAASPSSPPPKPPKLIASIRLALERLAAQQAERQRRQQQQYAQSETSSSRSDQIPPGVAMDSFAAMSAMGSSMPMGMVGGSSSTPGSSGVMDAFLADGSLHGMMWMQQSSDAGGAFGGQPAGSPSDVSGGSGGSQFPFQLDFDQLTMNWGGGMR</sequence>
<evidence type="ECO:0000313" key="7">
    <source>
        <dbReference type="Proteomes" id="UP001285441"/>
    </source>
</evidence>
<gene>
    <name evidence="6" type="ORF">B0H63DRAFT_408971</name>
</gene>
<dbReference type="InterPro" id="IPR050613">
    <property type="entry name" value="Sec_Metabolite_Reg"/>
</dbReference>
<evidence type="ECO:0000256" key="2">
    <source>
        <dbReference type="ARBA" id="ARBA00022723"/>
    </source>
</evidence>
<dbReference type="GO" id="GO:0003677">
    <property type="term" value="F:DNA binding"/>
    <property type="evidence" value="ECO:0007669"/>
    <property type="project" value="InterPro"/>
</dbReference>
<dbReference type="SMART" id="SM00066">
    <property type="entry name" value="GAL4"/>
    <property type="match status" value="1"/>
</dbReference>
<protein>
    <submittedName>
        <fullName evidence="6">C6 transcription factor</fullName>
    </submittedName>
</protein>
<dbReference type="Gene3D" id="4.10.240.10">
    <property type="entry name" value="Zn(2)-C6 fungal-type DNA-binding domain"/>
    <property type="match status" value="1"/>
</dbReference>
<dbReference type="InterPro" id="IPR007219">
    <property type="entry name" value="XnlR_reg_dom"/>
</dbReference>
<dbReference type="AlphaFoldDB" id="A0AAE0NX06"/>
<dbReference type="Pfam" id="PF00172">
    <property type="entry name" value="Zn_clus"/>
    <property type="match status" value="1"/>
</dbReference>
<reference evidence="6" key="1">
    <citation type="journal article" date="2023" name="Mol. Phylogenet. Evol.">
        <title>Genome-scale phylogeny and comparative genomics of the fungal order Sordariales.</title>
        <authorList>
            <person name="Hensen N."/>
            <person name="Bonometti L."/>
            <person name="Westerberg I."/>
            <person name="Brannstrom I.O."/>
            <person name="Guillou S."/>
            <person name="Cros-Aarteil S."/>
            <person name="Calhoun S."/>
            <person name="Haridas S."/>
            <person name="Kuo A."/>
            <person name="Mondo S."/>
            <person name="Pangilinan J."/>
            <person name="Riley R."/>
            <person name="LaButti K."/>
            <person name="Andreopoulos B."/>
            <person name="Lipzen A."/>
            <person name="Chen C."/>
            <person name="Yan M."/>
            <person name="Daum C."/>
            <person name="Ng V."/>
            <person name="Clum A."/>
            <person name="Steindorff A."/>
            <person name="Ohm R.A."/>
            <person name="Martin F."/>
            <person name="Silar P."/>
            <person name="Natvig D.O."/>
            <person name="Lalanne C."/>
            <person name="Gautier V."/>
            <person name="Ament-Velasquez S.L."/>
            <person name="Kruys A."/>
            <person name="Hutchinson M.I."/>
            <person name="Powell A.J."/>
            <person name="Barry K."/>
            <person name="Miller A.N."/>
            <person name="Grigoriev I.V."/>
            <person name="Debuchy R."/>
            <person name="Gladieux P."/>
            <person name="Hiltunen Thoren M."/>
            <person name="Johannesson H."/>
        </authorList>
    </citation>
    <scope>NUCLEOTIDE SEQUENCE</scope>
    <source>
        <strain evidence="6">CBS 232.78</strain>
    </source>
</reference>
<organism evidence="6 7">
    <name type="scientific">Podospora didyma</name>
    <dbReference type="NCBI Taxonomy" id="330526"/>
    <lineage>
        <taxon>Eukaryota</taxon>
        <taxon>Fungi</taxon>
        <taxon>Dikarya</taxon>
        <taxon>Ascomycota</taxon>
        <taxon>Pezizomycotina</taxon>
        <taxon>Sordariomycetes</taxon>
        <taxon>Sordariomycetidae</taxon>
        <taxon>Sordariales</taxon>
        <taxon>Podosporaceae</taxon>
        <taxon>Podospora</taxon>
    </lineage>
</organism>
<dbReference type="CDD" id="cd00067">
    <property type="entry name" value="GAL4"/>
    <property type="match status" value="1"/>
</dbReference>
<dbReference type="InterPro" id="IPR001138">
    <property type="entry name" value="Zn2Cys6_DnaBD"/>
</dbReference>
<comment type="caution">
    <text evidence="6">The sequence shown here is derived from an EMBL/GenBank/DDBJ whole genome shotgun (WGS) entry which is preliminary data.</text>
</comment>
<reference evidence="6" key="2">
    <citation type="submission" date="2023-06" db="EMBL/GenBank/DDBJ databases">
        <authorList>
            <consortium name="Lawrence Berkeley National Laboratory"/>
            <person name="Haridas S."/>
            <person name="Hensen N."/>
            <person name="Bonometti L."/>
            <person name="Westerberg I."/>
            <person name="Brannstrom I.O."/>
            <person name="Guillou S."/>
            <person name="Cros-Aarteil S."/>
            <person name="Calhoun S."/>
            <person name="Kuo A."/>
            <person name="Mondo S."/>
            <person name="Pangilinan J."/>
            <person name="Riley R."/>
            <person name="LaButti K."/>
            <person name="Andreopoulos B."/>
            <person name="Lipzen A."/>
            <person name="Chen C."/>
            <person name="Yanf M."/>
            <person name="Daum C."/>
            <person name="Ng V."/>
            <person name="Clum A."/>
            <person name="Steindorff A."/>
            <person name="Ohm R."/>
            <person name="Martin F."/>
            <person name="Silar P."/>
            <person name="Natvig D."/>
            <person name="Lalanne C."/>
            <person name="Gautier V."/>
            <person name="Ament-velasquez S.L."/>
            <person name="Kruys A."/>
            <person name="Hutchinson M.I."/>
            <person name="Powell A.J."/>
            <person name="Barry K."/>
            <person name="Miller A.N."/>
            <person name="Grigoriev I.V."/>
            <person name="Debuchy R."/>
            <person name="Gladieux P."/>
            <person name="Thoren M.H."/>
            <person name="Johannesson H."/>
        </authorList>
    </citation>
    <scope>NUCLEOTIDE SEQUENCE</scope>
    <source>
        <strain evidence="6">CBS 232.78</strain>
    </source>
</reference>
<feature type="region of interest" description="Disordered" evidence="4">
    <location>
        <begin position="772"/>
        <end position="797"/>
    </location>
</feature>
<evidence type="ECO:0000256" key="3">
    <source>
        <dbReference type="ARBA" id="ARBA00023242"/>
    </source>
</evidence>
<keyword evidence="2" id="KW-0479">Metal-binding</keyword>
<evidence type="ECO:0000256" key="1">
    <source>
        <dbReference type="ARBA" id="ARBA00004123"/>
    </source>
</evidence>
<dbReference type="CDD" id="cd12148">
    <property type="entry name" value="fungal_TF_MHR"/>
    <property type="match status" value="1"/>
</dbReference>
<dbReference type="SMART" id="SM00906">
    <property type="entry name" value="Fungal_trans"/>
    <property type="match status" value="1"/>
</dbReference>
<dbReference type="Pfam" id="PF04082">
    <property type="entry name" value="Fungal_trans"/>
    <property type="match status" value="1"/>
</dbReference>
<evidence type="ECO:0000313" key="6">
    <source>
        <dbReference type="EMBL" id="KAK3389292.1"/>
    </source>
</evidence>
<dbReference type="SUPFAM" id="SSF57701">
    <property type="entry name" value="Zn2/Cys6 DNA-binding domain"/>
    <property type="match status" value="1"/>
</dbReference>
<feature type="domain" description="Zn(2)-C6 fungal-type" evidence="5">
    <location>
        <begin position="47"/>
        <end position="75"/>
    </location>
</feature>
<feature type="compositionally biased region" description="Low complexity" evidence="4">
    <location>
        <begin position="689"/>
        <end position="704"/>
    </location>
</feature>
<evidence type="ECO:0000256" key="4">
    <source>
        <dbReference type="SAM" id="MobiDB-lite"/>
    </source>
</evidence>
<dbReference type="GO" id="GO:0005634">
    <property type="term" value="C:nucleus"/>
    <property type="evidence" value="ECO:0007669"/>
    <property type="project" value="UniProtKB-SubCell"/>
</dbReference>
<dbReference type="PROSITE" id="PS50048">
    <property type="entry name" value="ZN2_CY6_FUNGAL_2"/>
    <property type="match status" value="1"/>
</dbReference>
<feature type="compositionally biased region" description="Basic and acidic residues" evidence="4">
    <location>
        <begin position="129"/>
        <end position="152"/>
    </location>
</feature>
<feature type="compositionally biased region" description="Low complexity" evidence="4">
    <location>
        <begin position="13"/>
        <end position="23"/>
    </location>
</feature>
<dbReference type="InterPro" id="IPR036864">
    <property type="entry name" value="Zn2-C6_fun-type_DNA-bd_sf"/>
</dbReference>